<evidence type="ECO:0008006" key="4">
    <source>
        <dbReference type="Google" id="ProtNLM"/>
    </source>
</evidence>
<evidence type="ECO:0000313" key="2">
    <source>
        <dbReference type="EMBL" id="UVC13516.1"/>
    </source>
</evidence>
<dbReference type="RefSeq" id="WP_258117401.1">
    <property type="nucleotide sequence ID" value="NZ_CP062229.1"/>
</dbReference>
<dbReference type="Proteomes" id="UP001058098">
    <property type="component" value="Chromosome"/>
</dbReference>
<keyword evidence="1" id="KW-0732">Signal</keyword>
<feature type="chain" id="PRO_5047154790" description="Secreted protein" evidence="1">
    <location>
        <begin position="32"/>
        <end position="119"/>
    </location>
</feature>
<dbReference type="PROSITE" id="PS51257">
    <property type="entry name" value="PROKAR_LIPOPROTEIN"/>
    <property type="match status" value="1"/>
</dbReference>
<evidence type="ECO:0000256" key="1">
    <source>
        <dbReference type="SAM" id="SignalP"/>
    </source>
</evidence>
<dbReference type="EMBL" id="CP062229">
    <property type="protein sequence ID" value="UVC13516.1"/>
    <property type="molecule type" value="Genomic_DNA"/>
</dbReference>
<feature type="signal peptide" evidence="1">
    <location>
        <begin position="1"/>
        <end position="31"/>
    </location>
</feature>
<accession>A0ABY5QQQ3</accession>
<sequence>MIWPLRGRGGAFGLGASIAAACAFGMPLASAHDNSWYEKQCCEDEHCEPIANGTVQETSKGFKVPSGELLPYADGRVRQSHDMRFHWCHAQKATVGRHHEFPSGNPDITICLYVPPKSF</sequence>
<gene>
    <name evidence="2" type="ORF">IHQ72_22720</name>
</gene>
<proteinExistence type="predicted"/>
<evidence type="ECO:0000313" key="3">
    <source>
        <dbReference type="Proteomes" id="UP001058098"/>
    </source>
</evidence>
<organism evidence="2 3">
    <name type="scientific">Mesorhizobium onobrychidis</name>
    <dbReference type="NCBI Taxonomy" id="2775404"/>
    <lineage>
        <taxon>Bacteria</taxon>
        <taxon>Pseudomonadati</taxon>
        <taxon>Pseudomonadota</taxon>
        <taxon>Alphaproteobacteria</taxon>
        <taxon>Hyphomicrobiales</taxon>
        <taxon>Phyllobacteriaceae</taxon>
        <taxon>Mesorhizobium</taxon>
    </lineage>
</organism>
<name>A0ABY5QQQ3_9HYPH</name>
<keyword evidence="3" id="KW-1185">Reference proteome</keyword>
<protein>
    <recommendedName>
        <fullName evidence="4">Secreted protein</fullName>
    </recommendedName>
</protein>
<reference evidence="2" key="1">
    <citation type="submission" date="2020-09" db="EMBL/GenBank/DDBJ databases">
        <title>Rhizobia associated with sainfoin plants.</title>
        <authorList>
            <person name="Asharfi S."/>
            <person name="Kuzmanovic N."/>
            <person name="Bunk B."/>
            <person name="Sproeer C."/>
            <person name="Becker M."/>
            <person name="Thuenen T."/>
        </authorList>
    </citation>
    <scope>NUCLEOTIDE SEQUENCE</scope>
    <source>
        <strain evidence="2">OM4</strain>
    </source>
</reference>